<keyword evidence="3 4" id="KW-0067">ATP-binding</keyword>
<keyword evidence="5" id="KW-1133">Transmembrane helix</keyword>
<feature type="transmembrane region" description="Helical" evidence="5">
    <location>
        <begin position="138"/>
        <end position="157"/>
    </location>
</feature>
<dbReference type="Proteomes" id="UP000630887">
    <property type="component" value="Unassembled WGS sequence"/>
</dbReference>
<evidence type="ECO:0000313" key="8">
    <source>
        <dbReference type="Proteomes" id="UP000630887"/>
    </source>
</evidence>
<feature type="transmembrane region" description="Helical" evidence="5">
    <location>
        <begin position="261"/>
        <end position="278"/>
    </location>
</feature>
<dbReference type="GO" id="GO:0016874">
    <property type="term" value="F:ligase activity"/>
    <property type="evidence" value="ECO:0007669"/>
    <property type="project" value="UniProtKB-KW"/>
</dbReference>
<dbReference type="RefSeq" id="WP_203699317.1">
    <property type="nucleotide sequence ID" value="NZ_BAAALC010000066.1"/>
</dbReference>
<comment type="caution">
    <text evidence="7">The sequence shown here is derived from an EMBL/GenBank/DDBJ whole genome shotgun (WGS) entry which is preliminary data.</text>
</comment>
<evidence type="ECO:0000259" key="6">
    <source>
        <dbReference type="PROSITE" id="PS50975"/>
    </source>
</evidence>
<dbReference type="Gene3D" id="3.30.470.20">
    <property type="entry name" value="ATP-grasp fold, B domain"/>
    <property type="match status" value="1"/>
</dbReference>
<evidence type="ECO:0000256" key="2">
    <source>
        <dbReference type="ARBA" id="ARBA00022741"/>
    </source>
</evidence>
<dbReference type="GO" id="GO:0005524">
    <property type="term" value="F:ATP binding"/>
    <property type="evidence" value="ECO:0007669"/>
    <property type="project" value="UniProtKB-UniRule"/>
</dbReference>
<evidence type="ECO:0000256" key="3">
    <source>
        <dbReference type="ARBA" id="ARBA00022840"/>
    </source>
</evidence>
<feature type="transmembrane region" description="Helical" evidence="5">
    <location>
        <begin position="105"/>
        <end position="126"/>
    </location>
</feature>
<feature type="transmembrane region" description="Helical" evidence="5">
    <location>
        <begin position="202"/>
        <end position="224"/>
    </location>
</feature>
<evidence type="ECO:0000256" key="4">
    <source>
        <dbReference type="PROSITE-ProRule" id="PRU00409"/>
    </source>
</evidence>
<dbReference type="InterPro" id="IPR011761">
    <property type="entry name" value="ATP-grasp"/>
</dbReference>
<dbReference type="PROSITE" id="PS50975">
    <property type="entry name" value="ATP_GRASP"/>
    <property type="match status" value="1"/>
</dbReference>
<gene>
    <name evidence="7" type="ORF">Cco03nite_80650</name>
</gene>
<feature type="transmembrane region" description="Helical" evidence="5">
    <location>
        <begin position="40"/>
        <end position="61"/>
    </location>
</feature>
<feature type="transmembrane region" description="Helical" evidence="5">
    <location>
        <begin position="169"/>
        <end position="190"/>
    </location>
</feature>
<dbReference type="InterPro" id="IPR052032">
    <property type="entry name" value="ATP-dep_AA_Ligase"/>
</dbReference>
<feature type="transmembrane region" description="Helical" evidence="5">
    <location>
        <begin position="284"/>
        <end position="304"/>
    </location>
</feature>
<keyword evidence="1" id="KW-0436">Ligase</keyword>
<dbReference type="EMBL" id="BONI01000131">
    <property type="protein sequence ID" value="GIG11365.1"/>
    <property type="molecule type" value="Genomic_DNA"/>
</dbReference>
<reference evidence="7 8" key="1">
    <citation type="submission" date="2021-01" db="EMBL/GenBank/DDBJ databases">
        <title>Whole genome shotgun sequence of Catellatospora coxensis NBRC 107359.</title>
        <authorList>
            <person name="Komaki H."/>
            <person name="Tamura T."/>
        </authorList>
    </citation>
    <scope>NUCLEOTIDE SEQUENCE [LARGE SCALE GENOMIC DNA]</scope>
    <source>
        <strain evidence="7 8">NBRC 107359</strain>
    </source>
</reference>
<sequence>MSSQDVPGRPSVIGRGVAPVVCYAFMTAVVNVYAGRVFQSLDPAAVAAISFSLTGVLFAALELGTRGSGIVAMVRARWRDVVAINVTTAMAWLTVLFSLKYIEPAIVNVLSLAVGPVFVALAGPILRRSSKTVAAEMGASAGIFVLILALTWGSLTGRSAVGQIGHREAVLGVGLAVVSGLASAANIVLSKRLSDSAFSPKSVLAVRFFITIAASWLMVGAAAQPRLAQSLLPGLVLTAISVVVPLYLLQLGVKHAEPMTVSLLVCLGPGFALAFQLFDRRLTVSPLSVGCIMGITALVAWGVVTRHRAQRHAQPGRVAIVDAYSTGRHLPAALRAYGAECVHVQSSSPDLHLVPAEEGFVRQLSHDDVDATVGELRRLQVGLVVAGAESGVELADQLSAALGTPGNGMSRPGSRRNKYEMVTALRDAGLPHAATILSRDVDEIVGWVERVAGWPVVMKPVASAGTDNVVTCATPEQVRAAFDKIVAGVDRYGRNNTEVIAQEFLAGDEYFVNTVSRHGEHRTAEIWRYYKRQVPGGHIIFDHHEPVRADDADAVAIERYTRQVLDALEIRNGAGHSEVMLTARGPVLVECGARLGGGQVPEINMRCLGTSQMHLLALAAARPAEFLRHPPVAYRLLEHPRHVSLINAGEGGVVPTAEAMAGIHALPSYAYTVMAMPAGHPLPRTIDVVSSPGFVYLISDDPAQITADYRELRRIEQTLYEPR</sequence>
<keyword evidence="5" id="KW-0472">Membrane</keyword>
<dbReference type="GO" id="GO:0046872">
    <property type="term" value="F:metal ion binding"/>
    <property type="evidence" value="ECO:0007669"/>
    <property type="project" value="InterPro"/>
</dbReference>
<dbReference type="PANTHER" id="PTHR43585:SF2">
    <property type="entry name" value="ATP-GRASP ENZYME FSQD"/>
    <property type="match status" value="1"/>
</dbReference>
<dbReference type="SUPFAM" id="SSF56059">
    <property type="entry name" value="Glutathione synthetase ATP-binding domain-like"/>
    <property type="match status" value="1"/>
</dbReference>
<protein>
    <recommendedName>
        <fullName evidence="6">ATP-grasp domain-containing protein</fullName>
    </recommendedName>
</protein>
<accession>A0A8J3LB44</accession>
<dbReference type="NCBIfam" id="NF005543">
    <property type="entry name" value="PRK07206.1"/>
    <property type="match status" value="1"/>
</dbReference>
<proteinExistence type="predicted"/>
<evidence type="ECO:0000256" key="1">
    <source>
        <dbReference type="ARBA" id="ARBA00022598"/>
    </source>
</evidence>
<keyword evidence="2 4" id="KW-0547">Nucleotide-binding</keyword>
<organism evidence="7 8">
    <name type="scientific">Catellatospora coxensis</name>
    <dbReference type="NCBI Taxonomy" id="310354"/>
    <lineage>
        <taxon>Bacteria</taxon>
        <taxon>Bacillati</taxon>
        <taxon>Actinomycetota</taxon>
        <taxon>Actinomycetes</taxon>
        <taxon>Micromonosporales</taxon>
        <taxon>Micromonosporaceae</taxon>
        <taxon>Catellatospora</taxon>
    </lineage>
</organism>
<evidence type="ECO:0000313" key="7">
    <source>
        <dbReference type="EMBL" id="GIG11365.1"/>
    </source>
</evidence>
<name>A0A8J3LB44_9ACTN</name>
<feature type="domain" description="ATP-grasp" evidence="6">
    <location>
        <begin position="422"/>
        <end position="621"/>
    </location>
</feature>
<feature type="transmembrane region" description="Helical" evidence="5">
    <location>
        <begin position="81"/>
        <end position="99"/>
    </location>
</feature>
<dbReference type="PANTHER" id="PTHR43585">
    <property type="entry name" value="FUMIPYRROLE BIOSYNTHESIS PROTEIN C"/>
    <property type="match status" value="1"/>
</dbReference>
<keyword evidence="8" id="KW-1185">Reference proteome</keyword>
<keyword evidence="5" id="KW-0812">Transmembrane</keyword>
<feature type="transmembrane region" description="Helical" evidence="5">
    <location>
        <begin position="12"/>
        <end position="34"/>
    </location>
</feature>
<dbReference type="AlphaFoldDB" id="A0A8J3LB44"/>
<feature type="transmembrane region" description="Helical" evidence="5">
    <location>
        <begin position="230"/>
        <end position="249"/>
    </location>
</feature>
<dbReference type="Pfam" id="PF13535">
    <property type="entry name" value="ATP-grasp_4"/>
    <property type="match status" value="1"/>
</dbReference>
<evidence type="ECO:0000256" key="5">
    <source>
        <dbReference type="SAM" id="Phobius"/>
    </source>
</evidence>